<evidence type="ECO:0000313" key="3">
    <source>
        <dbReference type="EMBL" id="PXY94631.1"/>
    </source>
</evidence>
<dbReference type="RefSeq" id="WP_110444011.1">
    <property type="nucleotide sequence ID" value="NZ_QGLM01000018.1"/>
</dbReference>
<accession>A0A318MQB6</accession>
<evidence type="ECO:0000259" key="2">
    <source>
        <dbReference type="Pfam" id="PF08845"/>
    </source>
</evidence>
<comment type="caution">
    <text evidence="3">The sequence shown here is derived from an EMBL/GenBank/DDBJ whole genome shotgun (WGS) entry which is preliminary data.</text>
</comment>
<evidence type="ECO:0000256" key="1">
    <source>
        <dbReference type="SAM" id="MobiDB-lite"/>
    </source>
</evidence>
<name>A0A318MQB6_FRIPE</name>
<dbReference type="GO" id="GO:0016788">
    <property type="term" value="F:hydrolase activity, acting on ester bonds"/>
    <property type="evidence" value="ECO:0007669"/>
    <property type="project" value="InterPro"/>
</dbReference>
<evidence type="ECO:0000313" key="4">
    <source>
        <dbReference type="Proteomes" id="UP000247838"/>
    </source>
</evidence>
<feature type="domain" description="Toxin SymE-like" evidence="2">
    <location>
        <begin position="25"/>
        <end position="73"/>
    </location>
</feature>
<dbReference type="AlphaFoldDB" id="A0A318MQB6"/>
<dbReference type="InterPro" id="IPR014944">
    <property type="entry name" value="Toxin_SymE-like"/>
</dbReference>
<proteinExistence type="predicted"/>
<sequence length="78" mass="8521">MAKAQSTLKTTITKTRTVKPRSRHSLTVGYSPNGGQPNPRPQLTIKGFWLEAFGFTTGQPVIIDAQQGLLIIRIEGLS</sequence>
<dbReference type="Pfam" id="PF08845">
    <property type="entry name" value="SymE_toxin"/>
    <property type="match status" value="1"/>
</dbReference>
<protein>
    <submittedName>
        <fullName evidence="3">Type I toxin-antitoxin system SymE family toxin</fullName>
    </submittedName>
</protein>
<dbReference type="GO" id="GO:0005737">
    <property type="term" value="C:cytoplasm"/>
    <property type="evidence" value="ECO:0007669"/>
    <property type="project" value="InterPro"/>
</dbReference>
<reference evidence="3 4" key="1">
    <citation type="submission" date="2018-05" db="EMBL/GenBank/DDBJ databases">
        <title>Reference genomes for bee gut microbiota database.</title>
        <authorList>
            <person name="Ellegaard K.M."/>
        </authorList>
    </citation>
    <scope>NUCLEOTIDE SEQUENCE [LARGE SCALE GENOMIC DNA]</scope>
    <source>
        <strain evidence="3 4">ESL0167</strain>
    </source>
</reference>
<dbReference type="Proteomes" id="UP000247838">
    <property type="component" value="Unassembled WGS sequence"/>
</dbReference>
<gene>
    <name evidence="3" type="ORF">DKK76_09215</name>
</gene>
<dbReference type="GO" id="GO:0016070">
    <property type="term" value="P:RNA metabolic process"/>
    <property type="evidence" value="ECO:0007669"/>
    <property type="project" value="InterPro"/>
</dbReference>
<organism evidence="3 4">
    <name type="scientific">Frischella perrara</name>
    <dbReference type="NCBI Taxonomy" id="1267021"/>
    <lineage>
        <taxon>Bacteria</taxon>
        <taxon>Pseudomonadati</taxon>
        <taxon>Pseudomonadota</taxon>
        <taxon>Gammaproteobacteria</taxon>
        <taxon>Orbales</taxon>
        <taxon>Orbaceae</taxon>
        <taxon>Frischella</taxon>
    </lineage>
</organism>
<dbReference type="GO" id="GO:0003723">
    <property type="term" value="F:RNA binding"/>
    <property type="evidence" value="ECO:0007669"/>
    <property type="project" value="InterPro"/>
</dbReference>
<dbReference type="EMBL" id="QGLM01000018">
    <property type="protein sequence ID" value="PXY94631.1"/>
    <property type="molecule type" value="Genomic_DNA"/>
</dbReference>
<feature type="region of interest" description="Disordered" evidence="1">
    <location>
        <begin position="1"/>
        <end position="41"/>
    </location>
</feature>